<feature type="region of interest" description="Disordered" evidence="1">
    <location>
        <begin position="1"/>
        <end position="27"/>
    </location>
</feature>
<evidence type="ECO:0000313" key="2">
    <source>
        <dbReference type="EMBL" id="VDD49025.1"/>
    </source>
</evidence>
<dbReference type="EMBL" id="LR031878">
    <property type="protein sequence ID" value="VDD49025.1"/>
    <property type="molecule type" value="Genomic_DNA"/>
</dbReference>
<sequence>MDATEPDVQEGDNVDGRALTDVPPAPEPIEEHLHRLTPSSLFGYLWGRYALSMGAISPRYCSDTHASMAKEVPPNGKAAEVFGCFSSVDELEDTCCKALLNHHLELDVGIPTLGDTSSLFKTHPEALSCERSTEFSTGDGAGVLPIDSLIDGGNV</sequence>
<proteinExistence type="predicted"/>
<gene>
    <name evidence="2" type="ORF">BOLC1T01414H</name>
</gene>
<name>A0A3P6FU03_BRAOL</name>
<evidence type="ECO:0000256" key="1">
    <source>
        <dbReference type="SAM" id="MobiDB-lite"/>
    </source>
</evidence>
<dbReference type="AlphaFoldDB" id="A0A3P6FU03"/>
<feature type="compositionally biased region" description="Acidic residues" evidence="1">
    <location>
        <begin position="1"/>
        <end position="13"/>
    </location>
</feature>
<reference evidence="2" key="1">
    <citation type="submission" date="2018-11" db="EMBL/GenBank/DDBJ databases">
        <authorList>
            <consortium name="Genoscope - CEA"/>
            <person name="William W."/>
        </authorList>
    </citation>
    <scope>NUCLEOTIDE SEQUENCE</scope>
</reference>
<organism evidence="2">
    <name type="scientific">Brassica oleracea</name>
    <name type="common">Wild cabbage</name>
    <dbReference type="NCBI Taxonomy" id="3712"/>
    <lineage>
        <taxon>Eukaryota</taxon>
        <taxon>Viridiplantae</taxon>
        <taxon>Streptophyta</taxon>
        <taxon>Embryophyta</taxon>
        <taxon>Tracheophyta</taxon>
        <taxon>Spermatophyta</taxon>
        <taxon>Magnoliopsida</taxon>
        <taxon>eudicotyledons</taxon>
        <taxon>Gunneridae</taxon>
        <taxon>Pentapetalae</taxon>
        <taxon>rosids</taxon>
        <taxon>malvids</taxon>
        <taxon>Brassicales</taxon>
        <taxon>Brassicaceae</taxon>
        <taxon>Brassiceae</taxon>
        <taxon>Brassica</taxon>
    </lineage>
</organism>
<accession>A0A3P6FU03</accession>
<protein>
    <submittedName>
        <fullName evidence="2">Uncharacterized protein</fullName>
    </submittedName>
</protein>